<sequence length="368" mass="41442">MHKKIAILGTRGIPAAHGGFETFAEHLAIYLERKGWKVTVYCQVDGNGPMYEDMWNGIKRVNIPISIQGSLGTILFDWKSTIHASNTYHLILTLGYNTALFCGLYRTKGITNLINMDGIEWHRKKWGAVAKLWFWINDWAGSILGNHLIADHPQIARHLETRVRPSKITMIPYGADKVIEANQAVLEEYGLKPFSYAILIARAEPENSILEVVKAWSAKPRGMRLVVLGKYNPDHAYQVAVKAAGSDEVLFPGAIYDKHVVESLRYFSRLYIHGHQVGGTNPSLVEALGAGNAVLAHDNRFNRWVAGDKAAYFSGEKDCEITLDELLNDEVRLREMRAGSLAQYDTLFTWDSVLQQYEALLTRFLPNK</sequence>
<dbReference type="InterPro" id="IPR015393">
    <property type="entry name" value="DUF1972"/>
</dbReference>
<keyword evidence="2" id="KW-0808">Transferase</keyword>
<evidence type="ECO:0000259" key="1">
    <source>
        <dbReference type="Pfam" id="PF09314"/>
    </source>
</evidence>
<keyword evidence="3" id="KW-1185">Reference proteome</keyword>
<organism evidence="2 3">
    <name type="scientific">Methylobacillus flagellatus (strain ATCC 51484 / DSM 6875 / VKM B-1610 / KT)</name>
    <dbReference type="NCBI Taxonomy" id="265072"/>
    <lineage>
        <taxon>Bacteria</taxon>
        <taxon>Pseudomonadati</taxon>
        <taxon>Pseudomonadota</taxon>
        <taxon>Betaproteobacteria</taxon>
        <taxon>Nitrosomonadales</taxon>
        <taxon>Methylophilaceae</taxon>
        <taxon>Methylobacillus</taxon>
    </lineage>
</organism>
<dbReference type="STRING" id="265072.Mfla_2013"/>
<evidence type="ECO:0000313" key="3">
    <source>
        <dbReference type="Proteomes" id="UP000002440"/>
    </source>
</evidence>
<dbReference type="OrthoDB" id="9792269at2"/>
<dbReference type="KEGG" id="mfa:Mfla_2013"/>
<dbReference type="GO" id="GO:0016740">
    <property type="term" value="F:transferase activity"/>
    <property type="evidence" value="ECO:0007669"/>
    <property type="project" value="UniProtKB-KW"/>
</dbReference>
<protein>
    <submittedName>
        <fullName evidence="2">Glycosyltransferase, RfaG</fullName>
    </submittedName>
</protein>
<name>Q1GZQ7_METFK</name>
<dbReference type="Gene3D" id="3.40.50.2000">
    <property type="entry name" value="Glycogen Phosphorylase B"/>
    <property type="match status" value="2"/>
</dbReference>
<dbReference type="Pfam" id="PF09314">
    <property type="entry name" value="DUF1972"/>
    <property type="match status" value="1"/>
</dbReference>
<gene>
    <name evidence="2" type="ordered locus">Mfla_2013</name>
</gene>
<dbReference type="SUPFAM" id="SSF53756">
    <property type="entry name" value="UDP-Glycosyltransferase/glycogen phosphorylase"/>
    <property type="match status" value="1"/>
</dbReference>
<dbReference type="AlphaFoldDB" id="Q1GZQ7"/>
<dbReference type="HOGENOM" id="CLU_009583_3_0_4"/>
<feature type="domain" description="DUF1972" evidence="1">
    <location>
        <begin position="3"/>
        <end position="176"/>
    </location>
</feature>
<dbReference type="EMBL" id="CP000284">
    <property type="protein sequence ID" value="ABE50280.1"/>
    <property type="molecule type" value="Genomic_DNA"/>
</dbReference>
<dbReference type="eggNOG" id="COG0438">
    <property type="taxonomic scope" value="Bacteria"/>
</dbReference>
<dbReference type="Proteomes" id="UP000002440">
    <property type="component" value="Chromosome"/>
</dbReference>
<evidence type="ECO:0000313" key="2">
    <source>
        <dbReference type="EMBL" id="ABE50280.1"/>
    </source>
</evidence>
<dbReference type="PANTHER" id="PTHR12526">
    <property type="entry name" value="GLYCOSYLTRANSFERASE"/>
    <property type="match status" value="1"/>
</dbReference>
<accession>Q1GZQ7</accession>
<proteinExistence type="predicted"/>
<dbReference type="RefSeq" id="WP_011480234.1">
    <property type="nucleotide sequence ID" value="NC_007947.1"/>
</dbReference>
<dbReference type="CAZy" id="GT4">
    <property type="family name" value="Glycosyltransferase Family 4"/>
</dbReference>
<reference evidence="2 3" key="1">
    <citation type="submission" date="2006-03" db="EMBL/GenBank/DDBJ databases">
        <title>Complete sequence of Methylobacillus flagellatus KT.</title>
        <authorList>
            <consortium name="US DOE Joint Genome Institute"/>
            <person name="Copeland A."/>
            <person name="Lucas S."/>
            <person name="Lapidus A."/>
            <person name="Barry K."/>
            <person name="Detter J.C."/>
            <person name="Glavina del Rio T."/>
            <person name="Hammon N."/>
            <person name="Israni S."/>
            <person name="Dalin E."/>
            <person name="Tice H."/>
            <person name="Pitluck S."/>
            <person name="Brettin T."/>
            <person name="Bruce D."/>
            <person name="Han C."/>
            <person name="Tapia R."/>
            <person name="Saunders E."/>
            <person name="Gilna P."/>
            <person name="Schmutz J."/>
            <person name="Larimer F."/>
            <person name="Land M."/>
            <person name="Kyrpides N."/>
            <person name="Anderson I."/>
            <person name="Richardson P."/>
        </authorList>
    </citation>
    <scope>NUCLEOTIDE SEQUENCE [LARGE SCALE GENOMIC DNA]</scope>
    <source>
        <strain evidence="3">KT / ATCC 51484 / DSM 6875</strain>
    </source>
</reference>